<reference evidence="1 2" key="1">
    <citation type="submission" date="2017-03" db="EMBL/GenBank/DDBJ databases">
        <authorList>
            <person name="Afonso C.L."/>
            <person name="Miller P.J."/>
            <person name="Scott M.A."/>
            <person name="Spackman E."/>
            <person name="Goraichik I."/>
            <person name="Dimitrov K.M."/>
            <person name="Suarez D.L."/>
            <person name="Swayne D.E."/>
        </authorList>
    </citation>
    <scope>NUCLEOTIDE SEQUENCE [LARGE SCALE GENOMIC DNA]</scope>
    <source>
        <strain evidence="1">PRJEB14757</strain>
    </source>
</reference>
<evidence type="ECO:0000313" key="2">
    <source>
        <dbReference type="Proteomes" id="UP000191931"/>
    </source>
</evidence>
<evidence type="ECO:0000313" key="1">
    <source>
        <dbReference type="EMBL" id="SLM30971.1"/>
    </source>
</evidence>
<proteinExistence type="predicted"/>
<keyword evidence="2" id="KW-1185">Reference proteome</keyword>
<organism evidence="1 2">
    <name type="scientific">Desulfamplus magnetovallimortis</name>
    <dbReference type="NCBI Taxonomy" id="1246637"/>
    <lineage>
        <taxon>Bacteria</taxon>
        <taxon>Pseudomonadati</taxon>
        <taxon>Thermodesulfobacteriota</taxon>
        <taxon>Desulfobacteria</taxon>
        <taxon>Desulfobacterales</taxon>
        <taxon>Desulfobacteraceae</taxon>
        <taxon>Desulfamplus</taxon>
    </lineage>
</organism>
<gene>
    <name evidence="1" type="ORF">MTBBW1_2560012</name>
</gene>
<evidence type="ECO:0008006" key="3">
    <source>
        <dbReference type="Google" id="ProtNLM"/>
    </source>
</evidence>
<sequence length="190" mass="21749">MSELNNYCHKVLADSPAPHTLFLTEPIYAGQFAAFDNAVTMHQKILEAYAPKGGTIIIKSHPMNFSNEDEVLIEKLSSKYNVIKISSKFTRYPVELFKPLIDKCEVISWSYATLSLMYLYGKKVLHGASDSFFEKYLFHDRVTCFKNGNILITAPLKNLSTWNENGPLYLGSYPPSDKKRPKMKLQYHEL</sequence>
<dbReference type="Proteomes" id="UP000191931">
    <property type="component" value="Unassembled WGS sequence"/>
</dbReference>
<name>A0A1W1HEP4_9BACT</name>
<accession>A0A1W1HEP4</accession>
<dbReference type="AlphaFoldDB" id="A0A1W1HEP4"/>
<dbReference type="EMBL" id="FWEV01000175">
    <property type="protein sequence ID" value="SLM30971.1"/>
    <property type="molecule type" value="Genomic_DNA"/>
</dbReference>
<protein>
    <recommendedName>
        <fullName evidence="3">Capsule polysaccharide biosynthesis protein</fullName>
    </recommendedName>
</protein>
<dbReference type="STRING" id="1246637.MTBBW1_2560012"/>